<comment type="caution">
    <text evidence="9">The sequence shown here is derived from an EMBL/GenBank/DDBJ whole genome shotgun (WGS) entry which is preliminary data.</text>
</comment>
<reference evidence="10" key="2">
    <citation type="submission" date="2015-12" db="EMBL/GenBank/DDBJ databases">
        <authorList>
            <person name="Lima A."/>
            <person name="Farahani Zayas N."/>
            <person name="Castro Da Silva M.A."/>
            <person name="Cabral A."/>
            <person name="Pessatti M.L."/>
        </authorList>
    </citation>
    <scope>NUCLEOTIDE SEQUENCE [LARGE SCALE GENOMIC DNA]</scope>
    <source>
        <strain evidence="10">LAMA 842</strain>
    </source>
</reference>
<dbReference type="Gene3D" id="3.30.465.10">
    <property type="match status" value="1"/>
</dbReference>
<evidence type="ECO:0000313" key="8">
    <source>
        <dbReference type="EMBL" id="KXO10804.1"/>
    </source>
</evidence>
<dbReference type="PANTHER" id="PTHR43762:SF1">
    <property type="entry name" value="D-ARABINONO-1,4-LACTONE OXIDASE"/>
    <property type="match status" value="1"/>
</dbReference>
<dbReference type="InterPro" id="IPR016171">
    <property type="entry name" value="Vanillyl_alc_oxidase_C-sub2"/>
</dbReference>
<dbReference type="GO" id="GO:0071949">
    <property type="term" value="F:FAD binding"/>
    <property type="evidence" value="ECO:0007669"/>
    <property type="project" value="InterPro"/>
</dbReference>
<dbReference type="NCBIfam" id="TIGR01679">
    <property type="entry name" value="bact_FAD_ox"/>
    <property type="match status" value="1"/>
</dbReference>
<keyword evidence="3" id="KW-0060">Ascorbate biosynthesis</keyword>
<dbReference type="Proteomes" id="UP000070282">
    <property type="component" value="Unassembled WGS sequence"/>
</dbReference>
<dbReference type="Pfam" id="PF04030">
    <property type="entry name" value="ALO"/>
    <property type="match status" value="1"/>
</dbReference>
<feature type="domain" description="FAD-binding PCMH-type" evidence="7">
    <location>
        <begin position="52"/>
        <end position="222"/>
    </location>
</feature>
<dbReference type="PIRSF" id="PIRSF000136">
    <property type="entry name" value="LGO_GLO"/>
    <property type="match status" value="1"/>
</dbReference>
<dbReference type="InterPro" id="IPR006093">
    <property type="entry name" value="Oxy_OxRdtase_FAD_BS"/>
</dbReference>
<dbReference type="GO" id="GO:0003885">
    <property type="term" value="F:D-arabinono-1,4-lactone oxidase activity"/>
    <property type="evidence" value="ECO:0007669"/>
    <property type="project" value="InterPro"/>
</dbReference>
<dbReference type="PATRIC" id="fig|1306954.6.peg.2474"/>
<evidence type="ECO:0000313" key="9">
    <source>
        <dbReference type="EMBL" id="KXO11469.1"/>
    </source>
</evidence>
<dbReference type="SUPFAM" id="SSF56176">
    <property type="entry name" value="FAD-binding/transporter-associated domain-like"/>
    <property type="match status" value="1"/>
</dbReference>
<gene>
    <name evidence="8" type="ORF">J122_1433</name>
    <name evidence="9" type="ORF">J122_926</name>
</gene>
<dbReference type="AlphaFoldDB" id="A0A137SGA9"/>
<dbReference type="InterPro" id="IPR016167">
    <property type="entry name" value="FAD-bd_PCMH_sub1"/>
</dbReference>
<dbReference type="InterPro" id="IPR036318">
    <property type="entry name" value="FAD-bd_PCMH-like_sf"/>
</dbReference>
<dbReference type="InterPro" id="IPR007173">
    <property type="entry name" value="ALO_C"/>
</dbReference>
<sequence length="472" mass="52944">MERRHFLQLLVSTAIVGHTRSLQAAQQAPAQAQSNAGGSKSPLPWRNWSGSQQSVPAMRVAPRSVTELQELLAAPNHRHLPVRPVGSGHSFSALVPTDGILVSMARLSGVLGHDDSRCQAKVAAGTLLGQLGQPLEAIDQALFNMPDIDQQSLAGLLATATHGTGSKLMCLSGYVTAMTLVTANGERIECSQTQHPDLFQAARVGLGCLGIVTDVTLQNTRPYRLRKTTEWLPIEDILATADTLADQHRNFEFYYIPFSGMGFTSTHDITDDPLSATPELDQNDGARDLQKARDYLAWSPKLRRLILGGYMRTLAREQKVAPSWQNYTSDRNVRFNEMEYHLPRENWQKAFREVVDMVENRFPEVFFPFEVRFVQADDAWLSPFYRRDSVSIAVHRFFEDDYQPLFAAVEPIFRRYGGRPHWGKLNTLTAAELRALYPKWQAFCEVRKSLDPNGRFLNPYLAGLFSDNTSHG</sequence>
<evidence type="ECO:0000256" key="1">
    <source>
        <dbReference type="ARBA" id="ARBA00005147"/>
    </source>
</evidence>
<dbReference type="Gene3D" id="1.10.45.10">
    <property type="entry name" value="Vanillyl-alcohol Oxidase, Chain A, domain 4"/>
    <property type="match status" value="1"/>
</dbReference>
<accession>A0A137SGA9</accession>
<evidence type="ECO:0000259" key="7">
    <source>
        <dbReference type="PROSITE" id="PS51387"/>
    </source>
</evidence>
<organism evidence="9 10">
    <name type="scientific">Marinobacter excellens LAMA 842</name>
    <dbReference type="NCBI Taxonomy" id="1306954"/>
    <lineage>
        <taxon>Bacteria</taxon>
        <taxon>Pseudomonadati</taxon>
        <taxon>Pseudomonadota</taxon>
        <taxon>Gammaproteobacteria</taxon>
        <taxon>Pseudomonadales</taxon>
        <taxon>Marinobacteraceae</taxon>
        <taxon>Marinobacter</taxon>
    </lineage>
</organism>
<feature type="region of interest" description="Disordered" evidence="6">
    <location>
        <begin position="25"/>
        <end position="54"/>
    </location>
</feature>
<comment type="similarity">
    <text evidence="2">Belongs to the oxygen-dependent FAD-linked oxidoreductase family.</text>
</comment>
<dbReference type="Gene3D" id="3.30.43.10">
    <property type="entry name" value="Uridine Diphospho-n-acetylenolpyruvylglucosamine Reductase, domain 2"/>
    <property type="match status" value="1"/>
</dbReference>
<evidence type="ECO:0000256" key="2">
    <source>
        <dbReference type="ARBA" id="ARBA00005466"/>
    </source>
</evidence>
<dbReference type="PROSITE" id="PS51387">
    <property type="entry name" value="FAD_PCMH"/>
    <property type="match status" value="1"/>
</dbReference>
<comment type="pathway">
    <text evidence="1">Cofactor biosynthesis; L-ascorbate biosynthesis.</text>
</comment>
<name>A0A137SGA9_9GAMM</name>
<evidence type="ECO:0000256" key="3">
    <source>
        <dbReference type="ARBA" id="ARBA00022644"/>
    </source>
</evidence>
<dbReference type="InterPro" id="IPR010031">
    <property type="entry name" value="FAD_lactone_oxidase-like"/>
</dbReference>
<keyword evidence="4" id="KW-0285">Flavoprotein</keyword>
<evidence type="ECO:0000256" key="5">
    <source>
        <dbReference type="ARBA" id="ARBA00023002"/>
    </source>
</evidence>
<dbReference type="InterPro" id="IPR016166">
    <property type="entry name" value="FAD-bd_PCMH"/>
</dbReference>
<evidence type="ECO:0000313" key="10">
    <source>
        <dbReference type="Proteomes" id="UP000070282"/>
    </source>
</evidence>
<proteinExistence type="inferred from homology"/>
<dbReference type="UniPathway" id="UPA00132"/>
<dbReference type="EMBL" id="LOCO01000005">
    <property type="protein sequence ID" value="KXO10804.1"/>
    <property type="molecule type" value="Genomic_DNA"/>
</dbReference>
<evidence type="ECO:0000256" key="6">
    <source>
        <dbReference type="SAM" id="MobiDB-lite"/>
    </source>
</evidence>
<keyword evidence="4" id="KW-0274">FAD</keyword>
<dbReference type="Gene3D" id="3.30.70.2520">
    <property type="match status" value="1"/>
</dbReference>
<dbReference type="EMBL" id="LOCO01000003">
    <property type="protein sequence ID" value="KXO11469.1"/>
    <property type="molecule type" value="Genomic_DNA"/>
</dbReference>
<dbReference type="PANTHER" id="PTHR43762">
    <property type="entry name" value="L-GULONOLACTONE OXIDASE"/>
    <property type="match status" value="1"/>
</dbReference>
<keyword evidence="10" id="KW-1185">Reference proteome</keyword>
<dbReference type="InterPro" id="IPR006094">
    <property type="entry name" value="Oxid_FAD_bind_N"/>
</dbReference>
<evidence type="ECO:0000256" key="4">
    <source>
        <dbReference type="ARBA" id="ARBA00022827"/>
    </source>
</evidence>
<dbReference type="GO" id="GO:0019853">
    <property type="term" value="P:L-ascorbic acid biosynthetic process"/>
    <property type="evidence" value="ECO:0007669"/>
    <property type="project" value="UniProtKB-UniPathway"/>
</dbReference>
<dbReference type="GO" id="GO:0016020">
    <property type="term" value="C:membrane"/>
    <property type="evidence" value="ECO:0007669"/>
    <property type="project" value="InterPro"/>
</dbReference>
<keyword evidence="5" id="KW-0560">Oxidoreductase</keyword>
<dbReference type="Pfam" id="PF01565">
    <property type="entry name" value="FAD_binding_4"/>
    <property type="match status" value="1"/>
</dbReference>
<reference evidence="9" key="1">
    <citation type="submission" date="2015-12" db="EMBL/GenBank/DDBJ databases">
        <authorList>
            <person name="Shamseldin A."/>
            <person name="Moawad H."/>
            <person name="Abd El-Rahim W.M."/>
            <person name="Sadowsky M.J."/>
        </authorList>
    </citation>
    <scope>NUCLEOTIDE SEQUENCE [LARGE SCALE GENOMIC DNA]</scope>
    <source>
        <strain evidence="9">LAMA 842</strain>
    </source>
</reference>
<dbReference type="InterPro" id="IPR016169">
    <property type="entry name" value="FAD-bd_PCMH_sub2"/>
</dbReference>
<dbReference type="RefSeq" id="WP_061331356.1">
    <property type="nucleotide sequence ID" value="NZ_LOCO01000003.1"/>
</dbReference>
<dbReference type="PROSITE" id="PS00862">
    <property type="entry name" value="OX2_COVAL_FAD"/>
    <property type="match status" value="1"/>
</dbReference>
<protein>
    <submittedName>
        <fullName evidence="9">Oxidoreductase, FAD-binding</fullName>
    </submittedName>
</protein>